<reference evidence="12" key="1">
    <citation type="submission" date="2017-02" db="EMBL/GenBank/DDBJ databases">
        <title>Comparative genomics and description of representatives of a novel lineage of planctomycetes thriving in anoxic sediments.</title>
        <authorList>
            <person name="Spring S."/>
            <person name="Bunk B."/>
            <person name="Sproer C."/>
        </authorList>
    </citation>
    <scope>NUCLEOTIDE SEQUENCE [LARGE SCALE GENOMIC DNA]</scope>
    <source>
        <strain evidence="12">ST-NAGAB-D1</strain>
    </source>
</reference>
<dbReference type="UniPathway" id="UPA00538">
    <property type="reaction ID" value="UER00592"/>
</dbReference>
<evidence type="ECO:0000256" key="9">
    <source>
        <dbReference type="PIRSR" id="PIRSR016262-3"/>
    </source>
</evidence>
<dbReference type="SUPFAM" id="SSF55681">
    <property type="entry name" value="Class II aaRS and biotin synthetases"/>
    <property type="match status" value="1"/>
</dbReference>
<evidence type="ECO:0000256" key="6">
    <source>
        <dbReference type="PIRNR" id="PIRNR016262"/>
    </source>
</evidence>
<dbReference type="KEGG" id="alus:STSP2_01557"/>
<keyword evidence="5" id="KW-0963">Cytoplasm</keyword>
<proteinExistence type="inferred from homology"/>
<keyword evidence="3 5" id="KW-0012">Acyltransferase</keyword>
<dbReference type="STRING" id="1936003.STSP2_01557"/>
<evidence type="ECO:0000256" key="5">
    <source>
        <dbReference type="HAMAP-Rule" id="MF_00013"/>
    </source>
</evidence>
<sequence>MLNDSLKSELIVRDCGTSGYREMLDLQLELLERRIADEVPNTVLIVEHEPVVTMGARKSENRLLLGDEEFGRRGIVLEAVRRGGGTTAHNPGQIVLYPVVKLKSLGLSVSDYVRSLEQIGIDMLAEFGLECGRKKGAPGLWVGERKIGSVGVKVQKWVTYHGMAININNDLGIFDTIVPCGLAGVEMTSLVKEVGGEIDMKRVRKVLAGVCVEHWSDKELVRYEE</sequence>
<evidence type="ECO:0000313" key="11">
    <source>
        <dbReference type="EMBL" id="AQT68397.1"/>
    </source>
</evidence>
<dbReference type="HAMAP" id="MF_00013">
    <property type="entry name" value="LipB"/>
    <property type="match status" value="1"/>
</dbReference>
<comment type="pathway">
    <text evidence="1 5 6">Protein modification; protein lipoylation via endogenous pathway; protein N(6)-(lipoyl)lysine from octanoyl-[acyl-carrier-protein]: step 1/2.</text>
</comment>
<dbReference type="PROSITE" id="PS51733">
    <property type="entry name" value="BPL_LPL_CATALYTIC"/>
    <property type="match status" value="1"/>
</dbReference>
<comment type="similarity">
    <text evidence="5 6">Belongs to the LipB family.</text>
</comment>
<comment type="miscellaneous">
    <text evidence="5">In the reaction, the free carboxyl group of octanoic acid is attached via an amide linkage to the epsilon-amino group of a specific lysine residue of lipoyl domains of lipoate-dependent enzymes.</text>
</comment>
<feature type="active site" description="Acyl-thioester intermediate" evidence="5 7">
    <location>
        <position position="180"/>
    </location>
</feature>
<dbReference type="EC" id="2.3.1.181" evidence="5 6"/>
<dbReference type="PROSITE" id="PS01313">
    <property type="entry name" value="LIPB"/>
    <property type="match status" value="1"/>
</dbReference>
<organism evidence="11 12">
    <name type="scientific">Anaerohalosphaera lusitana</name>
    <dbReference type="NCBI Taxonomy" id="1936003"/>
    <lineage>
        <taxon>Bacteria</taxon>
        <taxon>Pseudomonadati</taxon>
        <taxon>Planctomycetota</taxon>
        <taxon>Phycisphaerae</taxon>
        <taxon>Sedimentisphaerales</taxon>
        <taxon>Anaerohalosphaeraceae</taxon>
        <taxon>Anaerohalosphaera</taxon>
    </lineage>
</organism>
<evidence type="ECO:0000256" key="1">
    <source>
        <dbReference type="ARBA" id="ARBA00004821"/>
    </source>
</evidence>
<comment type="catalytic activity">
    <reaction evidence="5 6">
        <text>octanoyl-[ACP] + L-lysyl-[protein] = N(6)-octanoyl-L-lysyl-[protein] + holo-[ACP] + H(+)</text>
        <dbReference type="Rhea" id="RHEA:17665"/>
        <dbReference type="Rhea" id="RHEA-COMP:9636"/>
        <dbReference type="Rhea" id="RHEA-COMP:9685"/>
        <dbReference type="Rhea" id="RHEA-COMP:9752"/>
        <dbReference type="Rhea" id="RHEA-COMP:9928"/>
        <dbReference type="ChEBI" id="CHEBI:15378"/>
        <dbReference type="ChEBI" id="CHEBI:29969"/>
        <dbReference type="ChEBI" id="CHEBI:64479"/>
        <dbReference type="ChEBI" id="CHEBI:78463"/>
        <dbReference type="ChEBI" id="CHEBI:78809"/>
        <dbReference type="EC" id="2.3.1.181"/>
    </reaction>
</comment>
<feature type="binding site" evidence="5 8">
    <location>
        <begin position="149"/>
        <end position="151"/>
    </location>
    <ligand>
        <name>substrate</name>
    </ligand>
</feature>
<comment type="subcellular location">
    <subcellularLocation>
        <location evidence="5">Cytoplasm</location>
    </subcellularLocation>
</comment>
<gene>
    <name evidence="5 11" type="primary">lipB</name>
    <name evidence="11" type="ORF">STSP2_01557</name>
</gene>
<evidence type="ECO:0000256" key="8">
    <source>
        <dbReference type="PIRSR" id="PIRSR016262-2"/>
    </source>
</evidence>
<protein>
    <recommendedName>
        <fullName evidence="5 6">Octanoyltransferase</fullName>
        <ecNumber evidence="5 6">2.3.1.181</ecNumber>
    </recommendedName>
    <alternativeName>
        <fullName evidence="5">Lipoate-protein ligase B</fullName>
    </alternativeName>
    <alternativeName>
        <fullName evidence="5">Lipoyl/octanoyl transferase</fullName>
    </alternativeName>
    <alternativeName>
        <fullName evidence="5">Octanoyl-[acyl-carrier-protein]-protein N-octanoyltransferase</fullName>
    </alternativeName>
</protein>
<dbReference type="GO" id="GO:0005737">
    <property type="term" value="C:cytoplasm"/>
    <property type="evidence" value="ECO:0007669"/>
    <property type="project" value="UniProtKB-SubCell"/>
</dbReference>
<keyword evidence="2 5" id="KW-0808">Transferase</keyword>
<dbReference type="Pfam" id="PF21948">
    <property type="entry name" value="LplA-B_cat"/>
    <property type="match status" value="1"/>
</dbReference>
<evidence type="ECO:0000259" key="10">
    <source>
        <dbReference type="PROSITE" id="PS51733"/>
    </source>
</evidence>
<evidence type="ECO:0000256" key="4">
    <source>
        <dbReference type="ARBA" id="ARBA00024732"/>
    </source>
</evidence>
<dbReference type="PANTHER" id="PTHR10993:SF7">
    <property type="entry name" value="LIPOYLTRANSFERASE 2, MITOCHONDRIAL-RELATED"/>
    <property type="match status" value="1"/>
</dbReference>
<keyword evidence="12" id="KW-1185">Reference proteome</keyword>
<dbReference type="InterPro" id="IPR020605">
    <property type="entry name" value="Octanoyltransferase_CS"/>
</dbReference>
<feature type="site" description="Lowers pKa of active site Cys" evidence="5 9">
    <location>
        <position position="146"/>
    </location>
</feature>
<dbReference type="NCBIfam" id="TIGR00214">
    <property type="entry name" value="lipB"/>
    <property type="match status" value="1"/>
</dbReference>
<dbReference type="RefSeq" id="WP_169853064.1">
    <property type="nucleotide sequence ID" value="NZ_CP019791.1"/>
</dbReference>
<evidence type="ECO:0000313" key="12">
    <source>
        <dbReference type="Proteomes" id="UP000189674"/>
    </source>
</evidence>
<dbReference type="InterPro" id="IPR004143">
    <property type="entry name" value="BPL_LPL_catalytic"/>
</dbReference>
<evidence type="ECO:0000256" key="2">
    <source>
        <dbReference type="ARBA" id="ARBA00022679"/>
    </source>
</evidence>
<dbReference type="PIRSF" id="PIRSF016262">
    <property type="entry name" value="LPLase"/>
    <property type="match status" value="1"/>
</dbReference>
<dbReference type="GO" id="GO:0009249">
    <property type="term" value="P:protein lipoylation"/>
    <property type="evidence" value="ECO:0007669"/>
    <property type="project" value="InterPro"/>
</dbReference>
<feature type="domain" description="BPL/LPL catalytic" evidence="10">
    <location>
        <begin position="37"/>
        <end position="219"/>
    </location>
</feature>
<dbReference type="AlphaFoldDB" id="A0A1U9NKR8"/>
<dbReference type="PANTHER" id="PTHR10993">
    <property type="entry name" value="OCTANOYLTRANSFERASE"/>
    <property type="match status" value="1"/>
</dbReference>
<dbReference type="Proteomes" id="UP000189674">
    <property type="component" value="Chromosome"/>
</dbReference>
<dbReference type="Gene3D" id="3.30.930.10">
    <property type="entry name" value="Bira Bifunctional Protein, Domain 2"/>
    <property type="match status" value="1"/>
</dbReference>
<dbReference type="GO" id="GO:0033819">
    <property type="term" value="F:lipoyl(octanoyl) transferase activity"/>
    <property type="evidence" value="ECO:0007669"/>
    <property type="project" value="UniProtKB-EC"/>
</dbReference>
<evidence type="ECO:0000256" key="3">
    <source>
        <dbReference type="ARBA" id="ARBA00023315"/>
    </source>
</evidence>
<dbReference type="CDD" id="cd16444">
    <property type="entry name" value="LipB"/>
    <property type="match status" value="1"/>
</dbReference>
<dbReference type="EMBL" id="CP019791">
    <property type="protein sequence ID" value="AQT68397.1"/>
    <property type="molecule type" value="Genomic_DNA"/>
</dbReference>
<evidence type="ECO:0000256" key="7">
    <source>
        <dbReference type="PIRSR" id="PIRSR016262-1"/>
    </source>
</evidence>
<accession>A0A1U9NKR8</accession>
<comment type="function">
    <text evidence="4 5 6">Catalyzes the transfer of endogenously produced octanoic acid from octanoyl-acyl-carrier-protein onto the lipoyl domains of lipoate-dependent enzymes. Lipoyl-ACP can also act as a substrate although octanoyl-ACP is likely to be the physiological substrate.</text>
</comment>
<dbReference type="NCBIfam" id="NF010925">
    <property type="entry name" value="PRK14345.1"/>
    <property type="match status" value="1"/>
</dbReference>
<feature type="binding site" evidence="5 8">
    <location>
        <begin position="162"/>
        <end position="164"/>
    </location>
    <ligand>
        <name>substrate</name>
    </ligand>
</feature>
<dbReference type="InterPro" id="IPR045864">
    <property type="entry name" value="aa-tRNA-synth_II/BPL/LPL"/>
</dbReference>
<feature type="binding site" evidence="5 8">
    <location>
        <begin position="82"/>
        <end position="89"/>
    </location>
    <ligand>
        <name>substrate</name>
    </ligand>
</feature>
<name>A0A1U9NKR8_9BACT</name>
<dbReference type="InterPro" id="IPR000544">
    <property type="entry name" value="Octanoyltransferase"/>
</dbReference>